<sequence length="133" mass="15318">MRTSYTDTQLFNTSAAIVLFEDSDLSSQRFKATRQGIATRAPTIPRMTIADTPVQMALGYGPAEYSPLDDFSSGAGIDDINFDCTPLGEEAQRCLLLERWMHNLEVRENMINYPERYDWRLWMEIKAELTEER</sequence>
<reference evidence="1 2" key="1">
    <citation type="submission" date="2015-07" db="EMBL/GenBank/DDBJ databases">
        <title>Comparative genomics of the Sigatoka disease complex on banana suggests a link between parallel evolutionary changes in Pseudocercospora fijiensis and Pseudocercospora eumusae and increased virulence on the banana host.</title>
        <authorList>
            <person name="Chang T.-C."/>
            <person name="Salvucci A."/>
            <person name="Crous P.W."/>
            <person name="Stergiopoulos I."/>
        </authorList>
    </citation>
    <scope>NUCLEOTIDE SEQUENCE [LARGE SCALE GENOMIC DNA]</scope>
    <source>
        <strain evidence="1 2">CBS 116634</strain>
    </source>
</reference>
<keyword evidence="2" id="KW-1185">Reference proteome</keyword>
<evidence type="ECO:0000313" key="2">
    <source>
        <dbReference type="Proteomes" id="UP000073492"/>
    </source>
</evidence>
<gene>
    <name evidence="1" type="ORF">AC579_8214</name>
</gene>
<dbReference type="AlphaFoldDB" id="A0A139IVJ4"/>
<accession>A0A139IVJ4</accession>
<organism evidence="1 2">
    <name type="scientific">Pseudocercospora musae</name>
    <dbReference type="NCBI Taxonomy" id="113226"/>
    <lineage>
        <taxon>Eukaryota</taxon>
        <taxon>Fungi</taxon>
        <taxon>Dikarya</taxon>
        <taxon>Ascomycota</taxon>
        <taxon>Pezizomycotina</taxon>
        <taxon>Dothideomycetes</taxon>
        <taxon>Dothideomycetidae</taxon>
        <taxon>Mycosphaerellales</taxon>
        <taxon>Mycosphaerellaceae</taxon>
        <taxon>Pseudocercospora</taxon>
    </lineage>
</organism>
<protein>
    <submittedName>
        <fullName evidence="1">Uncharacterized protein</fullName>
    </submittedName>
</protein>
<dbReference type="EMBL" id="LFZO01000003">
    <property type="protein sequence ID" value="KXT18765.1"/>
    <property type="molecule type" value="Genomic_DNA"/>
</dbReference>
<dbReference type="Proteomes" id="UP000073492">
    <property type="component" value="Unassembled WGS sequence"/>
</dbReference>
<name>A0A139IVJ4_9PEZI</name>
<proteinExistence type="predicted"/>
<evidence type="ECO:0000313" key="1">
    <source>
        <dbReference type="EMBL" id="KXT18765.1"/>
    </source>
</evidence>
<comment type="caution">
    <text evidence="1">The sequence shown here is derived from an EMBL/GenBank/DDBJ whole genome shotgun (WGS) entry which is preliminary data.</text>
</comment>
<dbReference type="OrthoDB" id="537467at2759"/>